<dbReference type="EMBL" id="ML979146">
    <property type="protein sequence ID" value="KAF1911190.1"/>
    <property type="molecule type" value="Genomic_DNA"/>
</dbReference>
<protein>
    <submittedName>
        <fullName evidence="1">Uncharacterized protein</fullName>
    </submittedName>
</protein>
<proteinExistence type="predicted"/>
<organism evidence="1 2">
    <name type="scientific">Ampelomyces quisqualis</name>
    <name type="common">Powdery mildew agent</name>
    <dbReference type="NCBI Taxonomy" id="50730"/>
    <lineage>
        <taxon>Eukaryota</taxon>
        <taxon>Fungi</taxon>
        <taxon>Dikarya</taxon>
        <taxon>Ascomycota</taxon>
        <taxon>Pezizomycotina</taxon>
        <taxon>Dothideomycetes</taxon>
        <taxon>Pleosporomycetidae</taxon>
        <taxon>Pleosporales</taxon>
        <taxon>Pleosporineae</taxon>
        <taxon>Phaeosphaeriaceae</taxon>
        <taxon>Ampelomyces</taxon>
    </lineage>
</organism>
<keyword evidence="2" id="KW-1185">Reference proteome</keyword>
<name>A0A6A5Q8L5_AMPQU</name>
<reference evidence="1" key="1">
    <citation type="journal article" date="2020" name="Stud. Mycol.">
        <title>101 Dothideomycetes genomes: a test case for predicting lifestyles and emergence of pathogens.</title>
        <authorList>
            <person name="Haridas S."/>
            <person name="Albert R."/>
            <person name="Binder M."/>
            <person name="Bloem J."/>
            <person name="Labutti K."/>
            <person name="Salamov A."/>
            <person name="Andreopoulos B."/>
            <person name="Baker S."/>
            <person name="Barry K."/>
            <person name="Bills G."/>
            <person name="Bluhm B."/>
            <person name="Cannon C."/>
            <person name="Castanera R."/>
            <person name="Culley D."/>
            <person name="Daum C."/>
            <person name="Ezra D."/>
            <person name="Gonzalez J."/>
            <person name="Henrissat B."/>
            <person name="Kuo A."/>
            <person name="Liang C."/>
            <person name="Lipzen A."/>
            <person name="Lutzoni F."/>
            <person name="Magnuson J."/>
            <person name="Mondo S."/>
            <person name="Nolan M."/>
            <person name="Ohm R."/>
            <person name="Pangilinan J."/>
            <person name="Park H.-J."/>
            <person name="Ramirez L."/>
            <person name="Alfaro M."/>
            <person name="Sun H."/>
            <person name="Tritt A."/>
            <person name="Yoshinaga Y."/>
            <person name="Zwiers L.-H."/>
            <person name="Turgeon B."/>
            <person name="Goodwin S."/>
            <person name="Spatafora J."/>
            <person name="Crous P."/>
            <person name="Grigoriev I."/>
        </authorList>
    </citation>
    <scope>NUCLEOTIDE SEQUENCE</scope>
    <source>
        <strain evidence="1">HMLAC05119</strain>
    </source>
</reference>
<dbReference type="AlphaFoldDB" id="A0A6A5Q8L5"/>
<sequence length="224" mass="24627">MVFFEVVAMTVEGMAQDLAAYPSAMAPDHHVHKSDPSATDVITTNAGDSIRQLAQPRTQCTSTAIRHRYHGTSPPSLDPCTPGVFAWHFRTRRHKRRTSTWLRNTCFSNRGAPVCLGCSTQYVACEAAVGCCSPGLPPSTHVVSSSWLIIWIPSGGFFKMQGKVIAIPARCETALLCKCLQLATRDREVSKVAIRMVQSRTHHDSRANGCAIVTDDRLTLYLKI</sequence>
<evidence type="ECO:0000313" key="1">
    <source>
        <dbReference type="EMBL" id="KAF1911190.1"/>
    </source>
</evidence>
<accession>A0A6A5Q8L5</accession>
<evidence type="ECO:0000313" key="2">
    <source>
        <dbReference type="Proteomes" id="UP000800096"/>
    </source>
</evidence>
<gene>
    <name evidence="1" type="ORF">BDU57DRAFT_598925</name>
</gene>
<dbReference type="Proteomes" id="UP000800096">
    <property type="component" value="Unassembled WGS sequence"/>
</dbReference>